<accession>A0A077ZS84</accession>
<evidence type="ECO:0000313" key="2">
    <source>
        <dbReference type="EMBL" id="CDW72758.1"/>
    </source>
</evidence>
<organism evidence="2 3">
    <name type="scientific">Stylonychia lemnae</name>
    <name type="common">Ciliate</name>
    <dbReference type="NCBI Taxonomy" id="5949"/>
    <lineage>
        <taxon>Eukaryota</taxon>
        <taxon>Sar</taxon>
        <taxon>Alveolata</taxon>
        <taxon>Ciliophora</taxon>
        <taxon>Intramacronucleata</taxon>
        <taxon>Spirotrichea</taxon>
        <taxon>Stichotrichia</taxon>
        <taxon>Sporadotrichida</taxon>
        <taxon>Oxytrichidae</taxon>
        <taxon>Stylonychinae</taxon>
        <taxon>Stylonychia</taxon>
    </lineage>
</organism>
<dbReference type="InParanoid" id="A0A077ZS84"/>
<feature type="region of interest" description="Disordered" evidence="1">
    <location>
        <begin position="86"/>
        <end position="121"/>
    </location>
</feature>
<evidence type="ECO:0000256" key="1">
    <source>
        <dbReference type="SAM" id="MobiDB-lite"/>
    </source>
</evidence>
<name>A0A077ZS84_STYLE</name>
<evidence type="ECO:0000313" key="3">
    <source>
        <dbReference type="Proteomes" id="UP000039865"/>
    </source>
</evidence>
<dbReference type="Proteomes" id="UP000039865">
    <property type="component" value="Unassembled WGS sequence"/>
</dbReference>
<sequence>MPKEKAHFDPNKDKGDLIRKILLHIQKEFRRIIENESKYDQLYSLFEIEQSKGGNINEELDKIANQKLTDSLQRGWHLLGKRKFENRDPNKITENKNNQNKQQSISRGIIHNPESPKRDSTVNYGEIVEAYIVDHNFQKRRIYFKIERPLLLTKEEQIYAREMKFNQNRSISTDSSCSDN</sequence>
<gene>
    <name evidence="2" type="primary">Contig2580.g100</name>
    <name evidence="2" type="ORF">STYLEM_1722</name>
</gene>
<proteinExistence type="predicted"/>
<dbReference type="EMBL" id="CCKQ01001646">
    <property type="protein sequence ID" value="CDW72758.1"/>
    <property type="molecule type" value="Genomic_DNA"/>
</dbReference>
<protein>
    <submittedName>
        <fullName evidence="2">Uncharacterized protein</fullName>
    </submittedName>
</protein>
<keyword evidence="3" id="KW-1185">Reference proteome</keyword>
<dbReference type="AlphaFoldDB" id="A0A077ZS84"/>
<reference evidence="2 3" key="1">
    <citation type="submission" date="2014-06" db="EMBL/GenBank/DDBJ databases">
        <authorList>
            <person name="Swart Estienne"/>
        </authorList>
    </citation>
    <scope>NUCLEOTIDE SEQUENCE [LARGE SCALE GENOMIC DNA]</scope>
    <source>
        <strain evidence="2 3">130c</strain>
    </source>
</reference>